<keyword evidence="3" id="KW-0808">Transferase</keyword>
<feature type="domain" description="Bacterial sugar transferase" evidence="8">
    <location>
        <begin position="179"/>
        <end position="360"/>
    </location>
</feature>
<dbReference type="NCBIfam" id="TIGR03025">
    <property type="entry name" value="EPS_sugtrans"/>
    <property type="match status" value="1"/>
</dbReference>
<dbReference type="PANTHER" id="PTHR30576">
    <property type="entry name" value="COLANIC BIOSYNTHESIS UDP-GLUCOSE LIPID CARRIER TRANSFERASE"/>
    <property type="match status" value="1"/>
</dbReference>
<comment type="similarity">
    <text evidence="2">Belongs to the bacterial sugar transferase family.</text>
</comment>
<dbReference type="Proteomes" id="UP001183388">
    <property type="component" value="Unassembled WGS sequence"/>
</dbReference>
<feature type="non-terminal residue" evidence="9">
    <location>
        <position position="1"/>
    </location>
</feature>
<feature type="transmembrane region" description="Helical" evidence="7">
    <location>
        <begin position="181"/>
        <end position="205"/>
    </location>
</feature>
<name>A0ABU2LGS0_9ACTN</name>
<dbReference type="RefSeq" id="WP_311633630.1">
    <property type="nucleotide sequence ID" value="NZ_JAVREN010000096.1"/>
</dbReference>
<evidence type="ECO:0000256" key="3">
    <source>
        <dbReference type="ARBA" id="ARBA00022679"/>
    </source>
</evidence>
<dbReference type="InterPro" id="IPR017475">
    <property type="entry name" value="EPS_sugar_tfrase"/>
</dbReference>
<evidence type="ECO:0000256" key="1">
    <source>
        <dbReference type="ARBA" id="ARBA00004141"/>
    </source>
</evidence>
<evidence type="ECO:0000256" key="2">
    <source>
        <dbReference type="ARBA" id="ARBA00006464"/>
    </source>
</evidence>
<evidence type="ECO:0000256" key="6">
    <source>
        <dbReference type="ARBA" id="ARBA00023136"/>
    </source>
</evidence>
<dbReference type="InterPro" id="IPR003362">
    <property type="entry name" value="Bact_transf"/>
</dbReference>
<keyword evidence="10" id="KW-1185">Reference proteome</keyword>
<dbReference type="Pfam" id="PF02397">
    <property type="entry name" value="Bac_transf"/>
    <property type="match status" value="1"/>
</dbReference>
<accession>A0ABU2LGS0</accession>
<proteinExistence type="inferred from homology"/>
<evidence type="ECO:0000259" key="8">
    <source>
        <dbReference type="Pfam" id="PF02397"/>
    </source>
</evidence>
<reference evidence="10" key="1">
    <citation type="submission" date="2023-07" db="EMBL/GenBank/DDBJ databases">
        <title>30 novel species of actinomycetes from the DSMZ collection.</title>
        <authorList>
            <person name="Nouioui I."/>
        </authorList>
    </citation>
    <scope>NUCLEOTIDE SEQUENCE [LARGE SCALE GENOMIC DNA]</scope>
    <source>
        <strain evidence="10">DSM 44917</strain>
    </source>
</reference>
<evidence type="ECO:0000313" key="9">
    <source>
        <dbReference type="EMBL" id="MDT0310665.1"/>
    </source>
</evidence>
<keyword evidence="4 7" id="KW-0812">Transmembrane</keyword>
<organism evidence="9 10">
    <name type="scientific">Streptomyces boetiae</name>
    <dbReference type="NCBI Taxonomy" id="3075541"/>
    <lineage>
        <taxon>Bacteria</taxon>
        <taxon>Bacillati</taxon>
        <taxon>Actinomycetota</taxon>
        <taxon>Actinomycetes</taxon>
        <taxon>Kitasatosporales</taxon>
        <taxon>Streptomycetaceae</taxon>
        <taxon>Streptomyces</taxon>
    </lineage>
</organism>
<comment type="caution">
    <text evidence="9">The sequence shown here is derived from an EMBL/GenBank/DDBJ whole genome shotgun (WGS) entry which is preliminary data.</text>
</comment>
<keyword evidence="5 7" id="KW-1133">Transmembrane helix</keyword>
<dbReference type="PANTHER" id="PTHR30576:SF0">
    <property type="entry name" value="UNDECAPRENYL-PHOSPHATE N-ACETYLGALACTOSAMINYL 1-PHOSPHATE TRANSFERASE-RELATED"/>
    <property type="match status" value="1"/>
</dbReference>
<keyword evidence="6 7" id="KW-0472">Membrane</keyword>
<evidence type="ECO:0000256" key="7">
    <source>
        <dbReference type="SAM" id="Phobius"/>
    </source>
</evidence>
<sequence length="365" mass="39450">AGRPVVVPRALLALLAGHAALACLLRAAAHAGRRRAARRRPVPALVVGTGRAGRRVAAALARHPEYGMRPVGLVGPVPQRLPGPGPLPAPLPVLGTPQAVGRAVTRNAVRAAVFARPPDERLVRLFWAHGCAVWMIAAPGPAAGGAREAGGHLWGFACRRLDPPPDPRGPRRRAARLAKRALDVAVAAAALLAASPLLALCALAVRLADGPGVLFRQERVGEDGRPFRILKFRTLRPADDREAATRWNVAGDGRLSPVGRLLRRTSLDELPQLWNVLRGDMSLVGPRPERPYFVERFSRAYPGYADRHRMPVGITGLAQVSGLRGDTSIEDRARFDNFYIDTWSLWQDVRIMLRTTAACFRFGGS</sequence>
<feature type="transmembrane region" description="Helical" evidence="7">
    <location>
        <begin position="6"/>
        <end position="29"/>
    </location>
</feature>
<evidence type="ECO:0000256" key="5">
    <source>
        <dbReference type="ARBA" id="ARBA00022989"/>
    </source>
</evidence>
<evidence type="ECO:0000256" key="4">
    <source>
        <dbReference type="ARBA" id="ARBA00022692"/>
    </source>
</evidence>
<gene>
    <name evidence="9" type="ORF">RM780_27515</name>
</gene>
<comment type="subcellular location">
    <subcellularLocation>
        <location evidence="1">Membrane</location>
        <topology evidence="1">Multi-pass membrane protein</topology>
    </subcellularLocation>
</comment>
<evidence type="ECO:0000313" key="10">
    <source>
        <dbReference type="Proteomes" id="UP001183388"/>
    </source>
</evidence>
<protein>
    <submittedName>
        <fullName evidence="9">Exopolysaccharide biosynthesis polyprenyl glycosylphosphotransferase</fullName>
    </submittedName>
</protein>
<dbReference type="EMBL" id="JAVREN010000096">
    <property type="protein sequence ID" value="MDT0310665.1"/>
    <property type="molecule type" value="Genomic_DNA"/>
</dbReference>